<evidence type="ECO:0000313" key="2">
    <source>
        <dbReference type="EMBL" id="CAG6492155.1"/>
    </source>
</evidence>
<feature type="region of interest" description="Disordered" evidence="1">
    <location>
        <begin position="53"/>
        <end position="113"/>
    </location>
</feature>
<dbReference type="EMBL" id="HBUE01225847">
    <property type="protein sequence ID" value="CAG6542070.1"/>
    <property type="molecule type" value="Transcribed_RNA"/>
</dbReference>
<feature type="compositionally biased region" description="Basic and acidic residues" evidence="1">
    <location>
        <begin position="92"/>
        <end position="106"/>
    </location>
</feature>
<dbReference type="EMBL" id="HBUE01225850">
    <property type="protein sequence ID" value="CAG6542079.1"/>
    <property type="molecule type" value="Transcribed_RNA"/>
</dbReference>
<dbReference type="EMBL" id="HBUE01332571">
    <property type="protein sequence ID" value="CAG6594150.1"/>
    <property type="molecule type" value="Transcribed_RNA"/>
</dbReference>
<dbReference type="EMBL" id="HBUE01225849">
    <property type="protein sequence ID" value="CAG6542076.1"/>
    <property type="molecule type" value="Transcribed_RNA"/>
</dbReference>
<dbReference type="EMBL" id="HBUE01332574">
    <property type="protein sequence ID" value="CAG6594157.1"/>
    <property type="molecule type" value="Transcribed_RNA"/>
</dbReference>
<feature type="region of interest" description="Disordered" evidence="1">
    <location>
        <begin position="1"/>
        <end position="25"/>
    </location>
</feature>
<dbReference type="EMBL" id="HBUE01332576">
    <property type="protein sequence ID" value="CAG6594163.1"/>
    <property type="molecule type" value="Transcribed_RNA"/>
</dbReference>
<name>A0A8D8CE30_CULPI</name>
<dbReference type="EMBL" id="HBUE01332570">
    <property type="protein sequence ID" value="CAG6594148.1"/>
    <property type="molecule type" value="Transcribed_RNA"/>
</dbReference>
<dbReference type="AlphaFoldDB" id="A0A8D8CE30"/>
<accession>A0A8D8CE30</accession>
<dbReference type="EMBL" id="HBUE01120309">
    <property type="protein sequence ID" value="CAG6492152.1"/>
    <property type="molecule type" value="Transcribed_RNA"/>
</dbReference>
<dbReference type="EMBL" id="HBUE01225852">
    <property type="protein sequence ID" value="CAG6542086.1"/>
    <property type="molecule type" value="Transcribed_RNA"/>
</dbReference>
<organism evidence="2">
    <name type="scientific">Culex pipiens</name>
    <name type="common">House mosquito</name>
    <dbReference type="NCBI Taxonomy" id="7175"/>
    <lineage>
        <taxon>Eukaryota</taxon>
        <taxon>Metazoa</taxon>
        <taxon>Ecdysozoa</taxon>
        <taxon>Arthropoda</taxon>
        <taxon>Hexapoda</taxon>
        <taxon>Insecta</taxon>
        <taxon>Pterygota</taxon>
        <taxon>Neoptera</taxon>
        <taxon>Endopterygota</taxon>
        <taxon>Diptera</taxon>
        <taxon>Nematocera</taxon>
        <taxon>Culicoidea</taxon>
        <taxon>Culicidae</taxon>
        <taxon>Culicinae</taxon>
        <taxon>Culicini</taxon>
        <taxon>Culex</taxon>
        <taxon>Culex</taxon>
    </lineage>
</organism>
<dbReference type="EMBL" id="HBUE01120310">
    <property type="protein sequence ID" value="CAG6492155.1"/>
    <property type="molecule type" value="Transcribed_RNA"/>
</dbReference>
<protein>
    <submittedName>
        <fullName evidence="2">(northern house mosquito) hypothetical protein</fullName>
    </submittedName>
</protein>
<evidence type="ECO:0000256" key="1">
    <source>
        <dbReference type="SAM" id="MobiDB-lite"/>
    </source>
</evidence>
<dbReference type="EMBL" id="HBUE01332573">
    <property type="protein sequence ID" value="CAG6594154.1"/>
    <property type="molecule type" value="Transcribed_RNA"/>
</dbReference>
<dbReference type="EMBL" id="HBUE01332575">
    <property type="protein sequence ID" value="CAG6594160.1"/>
    <property type="molecule type" value="Transcribed_RNA"/>
</dbReference>
<reference evidence="2" key="1">
    <citation type="submission" date="2021-05" db="EMBL/GenBank/DDBJ databases">
        <authorList>
            <person name="Alioto T."/>
            <person name="Alioto T."/>
            <person name="Gomez Garrido J."/>
        </authorList>
    </citation>
    <scope>NUCLEOTIDE SEQUENCE</scope>
</reference>
<dbReference type="EMBL" id="HBUE01225851">
    <property type="protein sequence ID" value="CAG6542084.1"/>
    <property type="molecule type" value="Transcribed_RNA"/>
</dbReference>
<feature type="compositionally biased region" description="Basic and acidic residues" evidence="1">
    <location>
        <begin position="67"/>
        <end position="77"/>
    </location>
</feature>
<dbReference type="EMBL" id="HBUE01332577">
    <property type="protein sequence ID" value="CAG6594168.1"/>
    <property type="molecule type" value="Transcribed_RNA"/>
</dbReference>
<dbReference type="EMBL" id="HBUE01225844">
    <property type="protein sequence ID" value="CAG6542064.1"/>
    <property type="molecule type" value="Transcribed_RNA"/>
</dbReference>
<dbReference type="EMBL" id="HBUE01225845">
    <property type="protein sequence ID" value="CAG6542066.1"/>
    <property type="molecule type" value="Transcribed_RNA"/>
</dbReference>
<dbReference type="EMBL" id="HBUE01225848">
    <property type="protein sequence ID" value="CAG6542073.1"/>
    <property type="molecule type" value="Transcribed_RNA"/>
</dbReference>
<proteinExistence type="predicted"/>
<sequence length="113" mass="12048">MRSDRETGYGRAVTPHPGPVGDRSDVTQVCAQAGLGPVWRCLGRSVEQHNAGCHQNAQIGNHGPEGFPRRGADHEEAPAQQADPAVRRVHPRGADLHHHGAHEARLAARVPAG</sequence>
<dbReference type="EMBL" id="HBUE01332578">
    <property type="protein sequence ID" value="CAG6594170.1"/>
    <property type="molecule type" value="Transcribed_RNA"/>
</dbReference>